<name>A0A7R9WLB3_9STRA</name>
<reference evidence="1" key="1">
    <citation type="submission" date="2021-01" db="EMBL/GenBank/DDBJ databases">
        <authorList>
            <person name="Corre E."/>
            <person name="Pelletier E."/>
            <person name="Niang G."/>
            <person name="Scheremetjew M."/>
            <person name="Finn R."/>
            <person name="Kale V."/>
            <person name="Holt S."/>
            <person name="Cochrane G."/>
            <person name="Meng A."/>
            <person name="Brown T."/>
            <person name="Cohen L."/>
        </authorList>
    </citation>
    <scope>NUCLEOTIDE SEQUENCE</scope>
    <source>
        <strain evidence="1">CCMP147</strain>
    </source>
</reference>
<evidence type="ECO:0000313" key="1">
    <source>
        <dbReference type="EMBL" id="CAD8327581.1"/>
    </source>
</evidence>
<gene>
    <name evidence="1" type="ORF">TDUB1175_LOCUS26008</name>
</gene>
<dbReference type="EMBL" id="HBED01051292">
    <property type="protein sequence ID" value="CAD8327581.1"/>
    <property type="molecule type" value="Transcribed_RNA"/>
</dbReference>
<dbReference type="AlphaFoldDB" id="A0A7R9WLB3"/>
<protein>
    <submittedName>
        <fullName evidence="1">Uncharacterized protein</fullName>
    </submittedName>
</protein>
<accession>A0A7R9WLB3</accession>
<organism evidence="1">
    <name type="scientific">Pseudictyota dubia</name>
    <dbReference type="NCBI Taxonomy" id="2749911"/>
    <lineage>
        <taxon>Eukaryota</taxon>
        <taxon>Sar</taxon>
        <taxon>Stramenopiles</taxon>
        <taxon>Ochrophyta</taxon>
        <taxon>Bacillariophyta</taxon>
        <taxon>Mediophyceae</taxon>
        <taxon>Biddulphiophycidae</taxon>
        <taxon>Eupodiscales</taxon>
        <taxon>Odontellaceae</taxon>
        <taxon>Pseudictyota</taxon>
    </lineage>
</organism>
<proteinExistence type="predicted"/>
<sequence length="107" mass="12052">MLCPPPVDTPPTKLGTLCSMSIKFCSSVHRTHSPPTMRQDFEPLHASLTLGDVFLLRFCGVFFFSSKSCGWPFGNLRLVDGSMSNCSFARSFFDDFWLFLSLEEEAE</sequence>